<dbReference type="STRING" id="84531.LA76x_1674"/>
<feature type="region of interest" description="Disordered" evidence="1">
    <location>
        <begin position="34"/>
        <end position="62"/>
    </location>
</feature>
<dbReference type="EMBL" id="CP011129">
    <property type="protein sequence ID" value="ALN79830.1"/>
    <property type="molecule type" value="Genomic_DNA"/>
</dbReference>
<organism evidence="2 3">
    <name type="scientific">Lysobacter antibioticus</name>
    <dbReference type="NCBI Taxonomy" id="84531"/>
    <lineage>
        <taxon>Bacteria</taxon>
        <taxon>Pseudomonadati</taxon>
        <taxon>Pseudomonadota</taxon>
        <taxon>Gammaproteobacteria</taxon>
        <taxon>Lysobacterales</taxon>
        <taxon>Lysobacteraceae</taxon>
        <taxon>Lysobacter</taxon>
    </lineage>
</organism>
<dbReference type="KEGG" id="laq:GLA29479_593"/>
<gene>
    <name evidence="2" type="ORF">LA76x_1674</name>
</gene>
<dbReference type="NCBIfam" id="NF033512">
    <property type="entry name" value="T2SS_chap_CpaB"/>
    <property type="match status" value="1"/>
</dbReference>
<dbReference type="AlphaFoldDB" id="A0A0S2F8H3"/>
<dbReference type="OrthoDB" id="6058215at2"/>
<reference evidence="2 3" key="1">
    <citation type="journal article" date="2015" name="BMC Genomics">
        <title>Comparative genomics and metabolic profiling of the genus Lysobacter.</title>
        <authorList>
            <person name="de Bruijn I."/>
            <person name="Cheng X."/>
            <person name="de Jager V."/>
            <person name="Exposito R.G."/>
            <person name="Watrous J."/>
            <person name="Patel N."/>
            <person name="Postma J."/>
            <person name="Dorrestein P.C."/>
            <person name="Kobayashi D."/>
            <person name="Raaijmakers J.M."/>
        </authorList>
    </citation>
    <scope>NUCLEOTIDE SEQUENCE [LARGE SCALE GENOMIC DNA]</scope>
    <source>
        <strain evidence="2 3">76</strain>
    </source>
</reference>
<protein>
    <submittedName>
        <fullName evidence="2">Uncharacterized protein</fullName>
    </submittedName>
</protein>
<proteinExistence type="predicted"/>
<name>A0A0S2F8H3_LYSAN</name>
<dbReference type="eggNOG" id="ENOG5032VU2">
    <property type="taxonomic scope" value="Bacteria"/>
</dbReference>
<dbReference type="KEGG" id="lab:LA76x_1674"/>
<evidence type="ECO:0000256" key="1">
    <source>
        <dbReference type="SAM" id="MobiDB-lite"/>
    </source>
</evidence>
<accession>A0A0S2F8H3</accession>
<evidence type="ECO:0000313" key="2">
    <source>
        <dbReference type="EMBL" id="ALN79830.1"/>
    </source>
</evidence>
<dbReference type="RefSeq" id="WP_057970681.1">
    <property type="nucleotide sequence ID" value="NZ_CP011129.1"/>
</dbReference>
<evidence type="ECO:0000313" key="3">
    <source>
        <dbReference type="Proteomes" id="UP000060787"/>
    </source>
</evidence>
<dbReference type="Proteomes" id="UP000060787">
    <property type="component" value="Chromosome"/>
</dbReference>
<dbReference type="PATRIC" id="fig|84531.7.peg.589"/>
<sequence>MHVQRNQALIMGLVLTGAATVGLLLHFRADPSTASGSLQDSSYAPPGIAGSEQSGASASHRNDDIERLVSRRSTFSLDRTKLQAALSKKAVLQLADPDKVIAGSLRPSAKQISDGRQFIAYDPYVIESKAVGDDIEIYLPNIGLTAHGVIDNIEVNGDIIRWSGRFEDFNSTQSSFSISQTMIDQYVLGVFETPMGTFNLEAKNGLGWIVDQGTDFHLPADGKDYVESKGKR</sequence>
<keyword evidence="3" id="KW-1185">Reference proteome</keyword>